<evidence type="ECO:0000313" key="8">
    <source>
        <dbReference type="Proteomes" id="UP000297986"/>
    </source>
</evidence>
<dbReference type="GO" id="GO:0004553">
    <property type="term" value="F:hydrolase activity, hydrolyzing O-glycosyl compounds"/>
    <property type="evidence" value="ECO:0007669"/>
    <property type="project" value="InterPro"/>
</dbReference>
<dbReference type="InterPro" id="IPR002037">
    <property type="entry name" value="Glyco_hydro_8"/>
</dbReference>
<evidence type="ECO:0000256" key="3">
    <source>
        <dbReference type="ARBA" id="ARBA00022801"/>
    </source>
</evidence>
<proteinExistence type="inferred from homology"/>
<dbReference type="EC" id="3.2.1.-" evidence="6"/>
<dbReference type="OrthoDB" id="9803461at2"/>
<keyword evidence="8" id="KW-1185">Reference proteome</keyword>
<sequence length="367" mass="42729">MRTKKMKYLWFVVILAIFCLTLFLARSRSKVLMRNRIYRQWSEHFVVKDGKEAYVRTTNSDKNTVVLSEAQSYGMLITVEAASKGLASQEDFDRLYRYYKNHRLDDTQLMSWKQIINKGKVTVEDQNATDGDLYIAYALIQASNQWPKQAKEYQKQAKAILEDILKYNFNEDTGVLTVGNWANQDSEFYNLMRTSDTLPHYFQVFYQLSGNGQWLKIKDEMLKRLDQISSHHETGLLPDFIWADEEGTRIADPKTIESKYDGAYSYNACRLPYNLAQSQDKTSQKLVKKMLDFFMKQRNIYAGYDLKGNTLNQHQAASFIAPVVYAAADENDYLKLVQQSKYIFMQDLPLGNYYDATMTTMIALDLF</sequence>
<organism evidence="7 8">
    <name type="scientific">Streptococcus rubneri</name>
    <dbReference type="NCBI Taxonomy" id="1234680"/>
    <lineage>
        <taxon>Bacteria</taxon>
        <taxon>Bacillati</taxon>
        <taxon>Bacillota</taxon>
        <taxon>Bacilli</taxon>
        <taxon>Lactobacillales</taxon>
        <taxon>Streptococcaceae</taxon>
        <taxon>Streptococcus</taxon>
    </lineage>
</organism>
<dbReference type="Gene3D" id="1.50.10.10">
    <property type="match status" value="1"/>
</dbReference>
<accession>A0A4Z1DS59</accession>
<feature type="active site" description="Nucleophile" evidence="5">
    <location>
        <position position="130"/>
    </location>
</feature>
<evidence type="ECO:0000313" key="7">
    <source>
        <dbReference type="EMBL" id="TGN91115.1"/>
    </source>
</evidence>
<dbReference type="InterPro" id="IPR008928">
    <property type="entry name" value="6-hairpin_glycosidase_sf"/>
</dbReference>
<dbReference type="EMBL" id="SRRP01000002">
    <property type="protein sequence ID" value="TGN91115.1"/>
    <property type="molecule type" value="Genomic_DNA"/>
</dbReference>
<keyword evidence="2" id="KW-0732">Signal</keyword>
<dbReference type="Pfam" id="PF01270">
    <property type="entry name" value="Glyco_hydro_8"/>
    <property type="match status" value="1"/>
</dbReference>
<evidence type="ECO:0000256" key="2">
    <source>
        <dbReference type="ARBA" id="ARBA00022729"/>
    </source>
</evidence>
<keyword evidence="4 6" id="KW-0326">Glycosidase</keyword>
<dbReference type="PRINTS" id="PR00735">
    <property type="entry name" value="GLHYDRLASE8"/>
</dbReference>
<dbReference type="InterPro" id="IPR012341">
    <property type="entry name" value="6hp_glycosidase-like_sf"/>
</dbReference>
<dbReference type="RefSeq" id="WP_135783152.1">
    <property type="nucleotide sequence ID" value="NZ_MRXY01000006.1"/>
</dbReference>
<keyword evidence="6" id="KW-0624">Polysaccharide degradation</keyword>
<dbReference type="SUPFAM" id="SSF48208">
    <property type="entry name" value="Six-hairpin glycosidases"/>
    <property type="match status" value="1"/>
</dbReference>
<keyword evidence="3 6" id="KW-0378">Hydrolase</keyword>
<protein>
    <recommendedName>
        <fullName evidence="6">Glucanase</fullName>
        <ecNumber evidence="6">3.2.1.-</ecNumber>
    </recommendedName>
</protein>
<evidence type="ECO:0000256" key="5">
    <source>
        <dbReference type="PROSITE-ProRule" id="PRU10058"/>
    </source>
</evidence>
<comment type="caution">
    <text evidence="7">The sequence shown here is derived from an EMBL/GenBank/DDBJ whole genome shotgun (WGS) entry which is preliminary data.</text>
</comment>
<reference evidence="7 8" key="1">
    <citation type="submission" date="2019-04" db="EMBL/GenBank/DDBJ databases">
        <title>Genome sequencing of Streptococcus rubneri DSM 26920(T).</title>
        <authorList>
            <person name="Kook J.-K."/>
            <person name="Park S.-N."/>
            <person name="Lim Y.K."/>
        </authorList>
    </citation>
    <scope>NUCLEOTIDE SEQUENCE [LARGE SCALE GENOMIC DNA]</scope>
    <source>
        <strain evidence="7 8">DSM 26920</strain>
    </source>
</reference>
<name>A0A4Z1DS59_9STRE</name>
<dbReference type="InterPro" id="IPR019834">
    <property type="entry name" value="Glyco_hydro_8_CS"/>
</dbReference>
<dbReference type="AlphaFoldDB" id="A0A4Z1DS59"/>
<comment type="similarity">
    <text evidence="1 6">Belongs to the glycosyl hydrolase 8 (cellulase D) family.</text>
</comment>
<gene>
    <name evidence="7" type="ORF">E5S68_08375</name>
</gene>
<dbReference type="PROSITE" id="PS00812">
    <property type="entry name" value="GLYCOSYL_HYDROL_F8"/>
    <property type="match status" value="1"/>
</dbReference>
<evidence type="ECO:0000256" key="4">
    <source>
        <dbReference type="ARBA" id="ARBA00023295"/>
    </source>
</evidence>
<keyword evidence="6" id="KW-0119">Carbohydrate metabolism</keyword>
<dbReference type="GO" id="GO:0000272">
    <property type="term" value="P:polysaccharide catabolic process"/>
    <property type="evidence" value="ECO:0007669"/>
    <property type="project" value="UniProtKB-KW"/>
</dbReference>
<dbReference type="Proteomes" id="UP000297986">
    <property type="component" value="Unassembled WGS sequence"/>
</dbReference>
<evidence type="ECO:0000256" key="1">
    <source>
        <dbReference type="ARBA" id="ARBA00009209"/>
    </source>
</evidence>
<evidence type="ECO:0000256" key="6">
    <source>
        <dbReference type="RuleBase" id="RU361167"/>
    </source>
</evidence>